<dbReference type="EMBL" id="JAHBOM010000127">
    <property type="protein sequence ID" value="MBU8827832.1"/>
    <property type="molecule type" value="Genomic_DNA"/>
</dbReference>
<evidence type="ECO:0000313" key="5">
    <source>
        <dbReference type="EMBL" id="MBU8827832.1"/>
    </source>
</evidence>
<reference evidence="5 6" key="1">
    <citation type="submission" date="2021-05" db="EMBL/GenBank/DDBJ databases">
        <title>Draft Genome Sequences of Clinical Respiratory Isolates of Mycobacterium goodii Recovered in Ireland.</title>
        <authorList>
            <person name="Flanagan P.R."/>
            <person name="Mok S."/>
            <person name="Roycroft E."/>
            <person name="Rogers T.R."/>
            <person name="Fitzgibbon M."/>
        </authorList>
    </citation>
    <scope>NUCLEOTIDE SEQUENCE [LARGE SCALE GENOMIC DNA]</scope>
    <source>
        <strain evidence="5 6">14IE55</strain>
    </source>
</reference>
<evidence type="ECO:0000313" key="6">
    <source>
        <dbReference type="Proteomes" id="UP000696413"/>
    </source>
</evidence>
<dbReference type="SMART" id="SM01350">
    <property type="entry name" value="6PGD"/>
    <property type="match status" value="1"/>
</dbReference>
<keyword evidence="2" id="KW-0560">Oxidoreductase</keyword>
<gene>
    <name evidence="5" type="ORF">KL859_33885</name>
</gene>
<proteinExistence type="inferred from homology"/>
<dbReference type="Gene3D" id="1.10.1040.10">
    <property type="entry name" value="N-(1-d-carboxylethyl)-l-norvaline Dehydrogenase, domain 2"/>
    <property type="match status" value="1"/>
</dbReference>
<dbReference type="InterPro" id="IPR008927">
    <property type="entry name" value="6-PGluconate_DH-like_C_sf"/>
</dbReference>
<dbReference type="InterPro" id="IPR006183">
    <property type="entry name" value="Pgluconate_DH"/>
</dbReference>
<comment type="similarity">
    <text evidence="1">Belongs to the 6-phosphogluconate dehydrogenase family.</text>
</comment>
<dbReference type="InterPro" id="IPR006184">
    <property type="entry name" value="6PGdom_BS"/>
</dbReference>
<feature type="domain" description="6-phosphogluconate dehydrogenase C-terminal" evidence="4">
    <location>
        <begin position="1"/>
        <end position="84"/>
    </location>
</feature>
<organism evidence="5 6">
    <name type="scientific">Mycolicibacterium goodii</name>
    <name type="common">Mycobacterium goodii</name>
    <dbReference type="NCBI Taxonomy" id="134601"/>
    <lineage>
        <taxon>Bacteria</taxon>
        <taxon>Bacillati</taxon>
        <taxon>Actinomycetota</taxon>
        <taxon>Actinomycetes</taxon>
        <taxon>Mycobacteriales</taxon>
        <taxon>Mycobacteriaceae</taxon>
        <taxon>Mycolicibacterium</taxon>
    </lineage>
</organism>
<comment type="caution">
    <text evidence="5">The sequence shown here is derived from an EMBL/GenBank/DDBJ whole genome shotgun (WGS) entry which is preliminary data.</text>
</comment>
<evidence type="ECO:0000256" key="3">
    <source>
        <dbReference type="ARBA" id="ARBA00023064"/>
    </source>
</evidence>
<keyword evidence="6" id="KW-1185">Reference proteome</keyword>
<evidence type="ECO:0000256" key="1">
    <source>
        <dbReference type="ARBA" id="ARBA00008419"/>
    </source>
</evidence>
<dbReference type="InterPro" id="IPR013328">
    <property type="entry name" value="6PGD_dom2"/>
</dbReference>
<feature type="non-terminal residue" evidence="5">
    <location>
        <position position="1"/>
    </location>
</feature>
<name>A0ABS6HYU2_MYCGD</name>
<keyword evidence="3" id="KW-0311">Gluconate utilization</keyword>
<dbReference type="SUPFAM" id="SSF48179">
    <property type="entry name" value="6-phosphogluconate dehydrogenase C-terminal domain-like"/>
    <property type="match status" value="1"/>
</dbReference>
<evidence type="ECO:0000259" key="4">
    <source>
        <dbReference type="SMART" id="SM01350"/>
    </source>
</evidence>
<evidence type="ECO:0000256" key="2">
    <source>
        <dbReference type="ARBA" id="ARBA00023002"/>
    </source>
</evidence>
<dbReference type="Proteomes" id="UP000696413">
    <property type="component" value="Unassembled WGS sequence"/>
</dbReference>
<feature type="non-terminal residue" evidence="5">
    <location>
        <position position="84"/>
    </location>
</feature>
<dbReference type="PROSITE" id="PS00461">
    <property type="entry name" value="6PGD"/>
    <property type="match status" value="1"/>
</dbReference>
<sequence length="84" mass="8691">DVIVDEAEQKGTGRWTVKSALDLGVPVTGIAEAVFARALSGSVPQRKATVGLASGQLGTAPSDTAEFIEDVRQALYASKIVAYA</sequence>
<protein>
    <submittedName>
        <fullName evidence="5">NADP-dependent phosphogluconate dehydrogenase</fullName>
    </submittedName>
</protein>
<dbReference type="Pfam" id="PF00393">
    <property type="entry name" value="6PGD"/>
    <property type="match status" value="1"/>
</dbReference>
<dbReference type="PANTHER" id="PTHR11811">
    <property type="entry name" value="6-PHOSPHOGLUCONATE DEHYDROGENASE"/>
    <property type="match status" value="1"/>
</dbReference>
<dbReference type="InterPro" id="IPR006114">
    <property type="entry name" value="6PGDH_C"/>
</dbReference>
<accession>A0ABS6HYU2</accession>